<dbReference type="Gene3D" id="3.10.180.10">
    <property type="entry name" value="2,3-Dihydroxybiphenyl 1,2-Dioxygenase, domain 1"/>
    <property type="match status" value="1"/>
</dbReference>
<dbReference type="PROSITE" id="PS51819">
    <property type="entry name" value="VOC"/>
    <property type="match status" value="1"/>
</dbReference>
<evidence type="ECO:0000313" key="3">
    <source>
        <dbReference type="Proteomes" id="UP000610760"/>
    </source>
</evidence>
<dbReference type="Proteomes" id="UP000610760">
    <property type="component" value="Unassembled WGS sequence"/>
</dbReference>
<reference evidence="2" key="1">
    <citation type="submission" date="2020-08" db="EMBL/GenBank/DDBJ databases">
        <title>Genome public.</title>
        <authorList>
            <person name="Liu C."/>
            <person name="Sun Q."/>
        </authorList>
    </citation>
    <scope>NUCLEOTIDE SEQUENCE</scope>
    <source>
        <strain evidence="2">NSJ-33</strain>
    </source>
</reference>
<protein>
    <submittedName>
        <fullName evidence="2">VOC family protein</fullName>
    </submittedName>
</protein>
<evidence type="ECO:0000313" key="2">
    <source>
        <dbReference type="EMBL" id="MBC8559550.1"/>
    </source>
</evidence>
<keyword evidence="3" id="KW-1185">Reference proteome</keyword>
<dbReference type="InterPro" id="IPR025870">
    <property type="entry name" value="Glyoxalase-like_dom"/>
</dbReference>
<evidence type="ECO:0000259" key="1">
    <source>
        <dbReference type="PROSITE" id="PS51819"/>
    </source>
</evidence>
<name>A0A926E4U4_9FIRM</name>
<dbReference type="PANTHER" id="PTHR21366:SF27">
    <property type="entry name" value="GLYOXALASE-LIKE DOMAIN-CONTAINING PROTEIN"/>
    <property type="match status" value="1"/>
</dbReference>
<dbReference type="InterPro" id="IPR029068">
    <property type="entry name" value="Glyas_Bleomycin-R_OHBP_Dase"/>
</dbReference>
<accession>A0A926E4U4</accession>
<dbReference type="Pfam" id="PF12681">
    <property type="entry name" value="Glyoxalase_2"/>
    <property type="match status" value="1"/>
</dbReference>
<proteinExistence type="predicted"/>
<comment type="caution">
    <text evidence="2">The sequence shown here is derived from an EMBL/GenBank/DDBJ whole genome shotgun (WGS) entry which is preliminary data.</text>
</comment>
<dbReference type="InterPro" id="IPR050383">
    <property type="entry name" value="GlyoxalaseI/FosfomycinResist"/>
</dbReference>
<dbReference type="AlphaFoldDB" id="A0A926E4U4"/>
<dbReference type="SUPFAM" id="SSF54593">
    <property type="entry name" value="Glyoxalase/Bleomycin resistance protein/Dihydroxybiphenyl dioxygenase"/>
    <property type="match status" value="1"/>
</dbReference>
<feature type="domain" description="VOC" evidence="1">
    <location>
        <begin position="2"/>
        <end position="119"/>
    </location>
</feature>
<sequence>MKYSGTVLSVSDVNASRKFYENLFGLELYQDYGINISFTCGLSLQQNFDWLTGLPKEKILKDANNMELCFEEADFDGFLRKLSQYPGVAYLSDVVEHGWGQRVVRFYDPDGHLIEVGEEMKMVVNRFLASGMSLAQVSKRMDVSIEDLEKVLSE</sequence>
<dbReference type="EMBL" id="JACRSV010000001">
    <property type="protein sequence ID" value="MBC8559550.1"/>
    <property type="molecule type" value="Genomic_DNA"/>
</dbReference>
<organism evidence="2 3">
    <name type="scientific">Fumia xinanensis</name>
    <dbReference type="NCBI Taxonomy" id="2763659"/>
    <lineage>
        <taxon>Bacteria</taxon>
        <taxon>Bacillati</taxon>
        <taxon>Bacillota</taxon>
        <taxon>Clostridia</taxon>
        <taxon>Eubacteriales</taxon>
        <taxon>Oscillospiraceae</taxon>
        <taxon>Fumia</taxon>
    </lineage>
</organism>
<gene>
    <name evidence="2" type="ORF">H8710_05620</name>
</gene>
<dbReference type="PANTHER" id="PTHR21366">
    <property type="entry name" value="GLYOXALASE FAMILY PROTEIN"/>
    <property type="match status" value="1"/>
</dbReference>
<dbReference type="InterPro" id="IPR037523">
    <property type="entry name" value="VOC_core"/>
</dbReference>